<organism evidence="2 3">
    <name type="scientific">Bradyrhizobium australiense</name>
    <dbReference type="NCBI Taxonomy" id="2721161"/>
    <lineage>
        <taxon>Bacteria</taxon>
        <taxon>Pseudomonadati</taxon>
        <taxon>Pseudomonadota</taxon>
        <taxon>Alphaproteobacteria</taxon>
        <taxon>Hyphomicrobiales</taxon>
        <taxon>Nitrobacteraceae</taxon>
        <taxon>Bradyrhizobium</taxon>
    </lineage>
</organism>
<name>A0A7Y4LV82_9BRAD</name>
<dbReference type="PANTHER" id="PTHR38436:SF1">
    <property type="entry name" value="ESTER CYCLASE"/>
    <property type="match status" value="1"/>
</dbReference>
<dbReference type="Gene3D" id="3.10.450.50">
    <property type="match status" value="1"/>
</dbReference>
<evidence type="ECO:0000313" key="3">
    <source>
        <dbReference type="Proteomes" id="UP000544122"/>
    </source>
</evidence>
<sequence>MNGDRMFELAQALAVAKSRQDVPAALKVLHEDMQLEAPAFGTSARGLAENEKVLTRFFASFPDYNVALEGHAANDDTLVCWGRVQMTMTGDRFGMVPNGRRADLPVFIQFAFKDDRIVRERFVFDLAELCAQSGVSTDTVRRKIFGMSASGSLPPNDSYCVANRTPDDSRSAGETRRRDQDGTIV</sequence>
<gene>
    <name evidence="2" type="ORF">HCN58_09845</name>
</gene>
<dbReference type="GO" id="GO:0030638">
    <property type="term" value="P:polyketide metabolic process"/>
    <property type="evidence" value="ECO:0007669"/>
    <property type="project" value="InterPro"/>
</dbReference>
<reference evidence="2 3" key="1">
    <citation type="submission" date="2020-03" db="EMBL/GenBank/DDBJ databases">
        <title>Bradyrhizobium diversity isolated from nodules of Indigofera sp.</title>
        <authorList>
            <person name="Klepa M."/>
            <person name="Helene L."/>
            <person name="Hungria M."/>
        </authorList>
    </citation>
    <scope>NUCLEOTIDE SEQUENCE [LARGE SCALE GENOMIC DNA]</scope>
    <source>
        <strain evidence="2 3">WSM 1791</strain>
    </source>
</reference>
<dbReference type="SUPFAM" id="SSF54427">
    <property type="entry name" value="NTF2-like"/>
    <property type="match status" value="1"/>
</dbReference>
<evidence type="ECO:0000256" key="1">
    <source>
        <dbReference type="SAM" id="MobiDB-lite"/>
    </source>
</evidence>
<proteinExistence type="predicted"/>
<feature type="region of interest" description="Disordered" evidence="1">
    <location>
        <begin position="156"/>
        <end position="185"/>
    </location>
</feature>
<keyword evidence="3" id="KW-1185">Reference proteome</keyword>
<dbReference type="InterPro" id="IPR032710">
    <property type="entry name" value="NTF2-like_dom_sf"/>
</dbReference>
<feature type="compositionally biased region" description="Basic and acidic residues" evidence="1">
    <location>
        <begin position="165"/>
        <end position="185"/>
    </location>
</feature>
<comment type="caution">
    <text evidence="2">The sequence shown here is derived from an EMBL/GenBank/DDBJ whole genome shotgun (WGS) entry which is preliminary data.</text>
</comment>
<protein>
    <submittedName>
        <fullName evidence="2">Ester cyclase</fullName>
    </submittedName>
</protein>
<dbReference type="InterPro" id="IPR009959">
    <property type="entry name" value="Cyclase_SnoaL-like"/>
</dbReference>
<dbReference type="EMBL" id="JAAVLX010000003">
    <property type="protein sequence ID" value="NOJ39901.1"/>
    <property type="molecule type" value="Genomic_DNA"/>
</dbReference>
<dbReference type="AlphaFoldDB" id="A0A7Y4LV82"/>
<dbReference type="Pfam" id="PF07366">
    <property type="entry name" value="SnoaL"/>
    <property type="match status" value="1"/>
</dbReference>
<accession>A0A7Y4LV82</accession>
<evidence type="ECO:0000313" key="2">
    <source>
        <dbReference type="EMBL" id="NOJ39901.1"/>
    </source>
</evidence>
<dbReference type="Proteomes" id="UP000544122">
    <property type="component" value="Unassembled WGS sequence"/>
</dbReference>
<dbReference type="PANTHER" id="PTHR38436">
    <property type="entry name" value="POLYKETIDE CYCLASE SNOAL-LIKE DOMAIN"/>
    <property type="match status" value="1"/>
</dbReference>